<dbReference type="PANTHER" id="PTHR30026:SF20">
    <property type="entry name" value="OUTER MEMBRANE PROTEIN TOLC"/>
    <property type="match status" value="1"/>
</dbReference>
<keyword evidence="5" id="KW-0812">Transmembrane</keyword>
<dbReference type="InterPro" id="IPR003423">
    <property type="entry name" value="OMP_efflux"/>
</dbReference>
<dbReference type="OrthoDB" id="9771205at2"/>
<dbReference type="eggNOG" id="COG1538">
    <property type="taxonomic scope" value="Bacteria"/>
</dbReference>
<keyword evidence="6" id="KW-0472">Membrane</keyword>
<dbReference type="GO" id="GO:0009279">
    <property type="term" value="C:cell outer membrane"/>
    <property type="evidence" value="ECO:0007669"/>
    <property type="project" value="UniProtKB-SubCell"/>
</dbReference>
<evidence type="ECO:0000256" key="8">
    <source>
        <dbReference type="SAM" id="SignalP"/>
    </source>
</evidence>
<evidence type="ECO:0000256" key="7">
    <source>
        <dbReference type="ARBA" id="ARBA00023237"/>
    </source>
</evidence>
<dbReference type="Gene3D" id="1.20.1600.10">
    <property type="entry name" value="Outer membrane efflux proteins (OEP)"/>
    <property type="match status" value="1"/>
</dbReference>
<dbReference type="Pfam" id="PF02321">
    <property type="entry name" value="OEP"/>
    <property type="match status" value="2"/>
</dbReference>
<sequence length="432" mass="48482">MKFCLYILFFLFAANSFAQDQLSVEDAVAVALKNNYDIKLAANDLKIDEQNVSLANAGLLPNLSGTLTQNNNIQNSRQTRTDGTVQSLDNARNNSINYGVNLGWTIFDGFRMFARYDQLKELEKLGQTELKFTILSRVNDVMLTYFNVVQQQQMLKALDTAIVISTQRVTTAKNRFTIGKAAKLEVLNAQVDLNTDQTNFLRQKEQYENTKTFLNELMARDLTSKFVVADSVVADDKLKLADLMNLANGQNPQIQIALINKRVAELNLKQVRSARYPRIGITTGYIFAESESSLGFAKENSSRGLNYGVTASINLFNGFLQKRNEKIAKIQIENTDVLIQQQTQAINSQLISAYQTYLTNLELVQLEAKNVDIAKQNLDITMEKYRIGTITTLEVRTAQLNYVNAITRNSTAQYNAKVSEVALKVLAGNLSF</sequence>
<dbReference type="EMBL" id="JRLX01000004">
    <property type="protein sequence ID" value="KGO87658.1"/>
    <property type="molecule type" value="Genomic_DNA"/>
</dbReference>
<evidence type="ECO:0000256" key="6">
    <source>
        <dbReference type="ARBA" id="ARBA00023136"/>
    </source>
</evidence>
<dbReference type="GO" id="GO:1990281">
    <property type="term" value="C:efflux pump complex"/>
    <property type="evidence" value="ECO:0007669"/>
    <property type="project" value="TreeGrafter"/>
</dbReference>
<evidence type="ECO:0000256" key="1">
    <source>
        <dbReference type="ARBA" id="ARBA00004442"/>
    </source>
</evidence>
<feature type="signal peptide" evidence="8">
    <location>
        <begin position="1"/>
        <end position="18"/>
    </location>
</feature>
<gene>
    <name evidence="9" type="ORF">Q765_05880</name>
</gene>
<proteinExistence type="inferred from homology"/>
<keyword evidence="4" id="KW-1134">Transmembrane beta strand</keyword>
<dbReference type="Proteomes" id="UP000030152">
    <property type="component" value="Unassembled WGS sequence"/>
</dbReference>
<dbReference type="InterPro" id="IPR051906">
    <property type="entry name" value="TolC-like"/>
</dbReference>
<keyword evidence="7" id="KW-0998">Cell outer membrane</keyword>
<accession>A0A0A2M8C6</accession>
<evidence type="ECO:0000256" key="4">
    <source>
        <dbReference type="ARBA" id="ARBA00022452"/>
    </source>
</evidence>
<dbReference type="RefSeq" id="WP_020212500.1">
    <property type="nucleotide sequence ID" value="NZ_JRLX01000004.1"/>
</dbReference>
<dbReference type="SUPFAM" id="SSF56954">
    <property type="entry name" value="Outer membrane efflux proteins (OEP)"/>
    <property type="match status" value="1"/>
</dbReference>
<name>A0A0A2M8C6_9FLAO</name>
<dbReference type="PANTHER" id="PTHR30026">
    <property type="entry name" value="OUTER MEMBRANE PROTEIN TOLC"/>
    <property type="match status" value="1"/>
</dbReference>
<evidence type="ECO:0000313" key="10">
    <source>
        <dbReference type="Proteomes" id="UP000030152"/>
    </source>
</evidence>
<comment type="caution">
    <text evidence="9">The sequence shown here is derived from an EMBL/GenBank/DDBJ whole genome shotgun (WGS) entry which is preliminary data.</text>
</comment>
<protein>
    <submittedName>
        <fullName evidence="9">Transporter</fullName>
    </submittedName>
</protein>
<evidence type="ECO:0000256" key="2">
    <source>
        <dbReference type="ARBA" id="ARBA00007613"/>
    </source>
</evidence>
<evidence type="ECO:0000256" key="3">
    <source>
        <dbReference type="ARBA" id="ARBA00022448"/>
    </source>
</evidence>
<dbReference type="STRING" id="1121895.GCA_000378485_01363"/>
<feature type="chain" id="PRO_5001991819" evidence="8">
    <location>
        <begin position="19"/>
        <end position="432"/>
    </location>
</feature>
<organism evidence="9 10">
    <name type="scientific">Flavobacterium rivuli WB 3.3-2 = DSM 21788</name>
    <dbReference type="NCBI Taxonomy" id="1121895"/>
    <lineage>
        <taxon>Bacteria</taxon>
        <taxon>Pseudomonadati</taxon>
        <taxon>Bacteroidota</taxon>
        <taxon>Flavobacteriia</taxon>
        <taxon>Flavobacteriales</taxon>
        <taxon>Flavobacteriaceae</taxon>
        <taxon>Flavobacterium</taxon>
    </lineage>
</organism>
<dbReference type="GO" id="GO:0015562">
    <property type="term" value="F:efflux transmembrane transporter activity"/>
    <property type="evidence" value="ECO:0007669"/>
    <property type="project" value="InterPro"/>
</dbReference>
<comment type="subcellular location">
    <subcellularLocation>
        <location evidence="1">Cell outer membrane</location>
    </subcellularLocation>
</comment>
<evidence type="ECO:0000256" key="5">
    <source>
        <dbReference type="ARBA" id="ARBA00022692"/>
    </source>
</evidence>
<keyword evidence="3" id="KW-0813">Transport</keyword>
<reference evidence="9 10" key="1">
    <citation type="submission" date="2013-09" db="EMBL/GenBank/DDBJ databases">
        <authorList>
            <person name="Zeng Z."/>
            <person name="Chen C."/>
        </authorList>
    </citation>
    <scope>NUCLEOTIDE SEQUENCE [LARGE SCALE GENOMIC DNA]</scope>
    <source>
        <strain evidence="9 10">WB 3.3-2</strain>
    </source>
</reference>
<dbReference type="AlphaFoldDB" id="A0A0A2M8C6"/>
<evidence type="ECO:0000313" key="9">
    <source>
        <dbReference type="EMBL" id="KGO87658.1"/>
    </source>
</evidence>
<dbReference type="GO" id="GO:0015288">
    <property type="term" value="F:porin activity"/>
    <property type="evidence" value="ECO:0007669"/>
    <property type="project" value="TreeGrafter"/>
</dbReference>
<keyword evidence="10" id="KW-1185">Reference proteome</keyword>
<keyword evidence="8" id="KW-0732">Signal</keyword>
<comment type="similarity">
    <text evidence="2">Belongs to the outer membrane factor (OMF) (TC 1.B.17) family.</text>
</comment>